<sequence>MRIAISTDGDFVSAHFGRCPSFTIVDVEKGEIAKKEIIGNPGHQPDFIPEFLHQRGVECIACGGMGRRATQYFDVLGIQTIVGVSGRIDEVLERLRKGTLKGGESLCKPGFGKGYGLDKTECDHPKKKRHEEQR</sequence>
<dbReference type="Gene3D" id="3.30.420.130">
    <property type="entry name" value="Dinitrogenase iron-molybdenum cofactor biosynthesis domain"/>
    <property type="match status" value="1"/>
</dbReference>
<evidence type="ECO:0000259" key="1">
    <source>
        <dbReference type="Pfam" id="PF02579"/>
    </source>
</evidence>
<dbReference type="InterPro" id="IPR003731">
    <property type="entry name" value="Di-Nase_FeMo-co_biosynth"/>
</dbReference>
<dbReference type="InterPro" id="IPR033913">
    <property type="entry name" value="MTH1175_dom"/>
</dbReference>
<protein>
    <submittedName>
        <fullName evidence="2">Dinitrogenase iron-molybdenum cofactor</fullName>
    </submittedName>
</protein>
<dbReference type="InterPro" id="IPR036105">
    <property type="entry name" value="DiNase_FeMo-co_biosyn_sf"/>
</dbReference>
<accession>A0A0S8GJR2</accession>
<proteinExistence type="predicted"/>
<organism evidence="2 3">
    <name type="scientific">candidate division WOR_3 bacterium SM23_60</name>
    <dbReference type="NCBI Taxonomy" id="1703780"/>
    <lineage>
        <taxon>Bacteria</taxon>
        <taxon>Bacteria division WOR-3</taxon>
    </lineage>
</organism>
<dbReference type="EMBL" id="LJUO01000013">
    <property type="protein sequence ID" value="KPK73224.1"/>
    <property type="molecule type" value="Genomic_DNA"/>
</dbReference>
<feature type="domain" description="Dinitrogenase iron-molybdenum cofactor biosynthesis" evidence="1">
    <location>
        <begin position="8"/>
        <end position="96"/>
    </location>
</feature>
<dbReference type="AlphaFoldDB" id="A0A0S8GJR2"/>
<dbReference type="PANTHER" id="PTHR42983">
    <property type="entry name" value="DINITROGENASE IRON-MOLYBDENUM COFACTOR PROTEIN-RELATED"/>
    <property type="match status" value="1"/>
</dbReference>
<dbReference type="SUPFAM" id="SSF53146">
    <property type="entry name" value="Nitrogenase accessory factor-like"/>
    <property type="match status" value="1"/>
</dbReference>
<gene>
    <name evidence="2" type="ORF">AMJ87_02405</name>
</gene>
<dbReference type="Pfam" id="PF02579">
    <property type="entry name" value="Nitro_FeMo-Co"/>
    <property type="match status" value="1"/>
</dbReference>
<name>A0A0S8GJR2_UNCW3</name>
<dbReference type="CDD" id="cd00851">
    <property type="entry name" value="MTH1175"/>
    <property type="match status" value="1"/>
</dbReference>
<evidence type="ECO:0000313" key="2">
    <source>
        <dbReference type="EMBL" id="KPK73224.1"/>
    </source>
</evidence>
<comment type="caution">
    <text evidence="2">The sequence shown here is derived from an EMBL/GenBank/DDBJ whole genome shotgun (WGS) entry which is preliminary data.</text>
</comment>
<reference evidence="2 3" key="1">
    <citation type="journal article" date="2015" name="Microbiome">
        <title>Genomic resolution of linkages in carbon, nitrogen, and sulfur cycling among widespread estuary sediment bacteria.</title>
        <authorList>
            <person name="Baker B.J."/>
            <person name="Lazar C.S."/>
            <person name="Teske A.P."/>
            <person name="Dick G.J."/>
        </authorList>
    </citation>
    <scope>NUCLEOTIDE SEQUENCE [LARGE SCALE GENOMIC DNA]</scope>
    <source>
        <strain evidence="2">SM23_60</strain>
    </source>
</reference>
<dbReference type="Proteomes" id="UP000051096">
    <property type="component" value="Unassembled WGS sequence"/>
</dbReference>
<dbReference type="PANTHER" id="PTHR42983:SF1">
    <property type="entry name" value="IRON-MOLYBDENUM PROTEIN"/>
    <property type="match status" value="1"/>
</dbReference>
<evidence type="ECO:0000313" key="3">
    <source>
        <dbReference type="Proteomes" id="UP000051096"/>
    </source>
</evidence>